<dbReference type="EMBL" id="CAJNOJ010000063">
    <property type="protein sequence ID" value="CAF1007191.1"/>
    <property type="molecule type" value="Genomic_DNA"/>
</dbReference>
<reference evidence="1" key="1">
    <citation type="submission" date="2021-02" db="EMBL/GenBank/DDBJ databases">
        <authorList>
            <person name="Nowell W R."/>
        </authorList>
    </citation>
    <scope>NUCLEOTIDE SEQUENCE</scope>
</reference>
<name>A0A814HAK7_ADIRI</name>
<evidence type="ECO:0000313" key="2">
    <source>
        <dbReference type="Proteomes" id="UP000663852"/>
    </source>
</evidence>
<organism evidence="1 2">
    <name type="scientific">Adineta ricciae</name>
    <name type="common">Rotifer</name>
    <dbReference type="NCBI Taxonomy" id="249248"/>
    <lineage>
        <taxon>Eukaryota</taxon>
        <taxon>Metazoa</taxon>
        <taxon>Spiralia</taxon>
        <taxon>Gnathifera</taxon>
        <taxon>Rotifera</taxon>
        <taxon>Eurotatoria</taxon>
        <taxon>Bdelloidea</taxon>
        <taxon>Adinetida</taxon>
        <taxon>Adinetidae</taxon>
        <taxon>Adineta</taxon>
    </lineage>
</organism>
<protein>
    <submittedName>
        <fullName evidence="1">Uncharacterized protein</fullName>
    </submittedName>
</protein>
<proteinExistence type="predicted"/>
<gene>
    <name evidence="1" type="ORF">EDS130_LOCUS15197</name>
</gene>
<comment type="caution">
    <text evidence="1">The sequence shown here is derived from an EMBL/GenBank/DDBJ whole genome shotgun (WGS) entry which is preliminary data.</text>
</comment>
<dbReference type="AlphaFoldDB" id="A0A814HAK7"/>
<sequence length="82" mass="9691">MNTATKINEQCSRQMPTRLARFVKALQVDGHDPRLLWLGRFRPVKFAFRRLPYRQKFKRSFQLLSANFELESTGIIPKPTQI</sequence>
<evidence type="ECO:0000313" key="1">
    <source>
        <dbReference type="EMBL" id="CAF1007191.1"/>
    </source>
</evidence>
<accession>A0A814HAK7</accession>
<dbReference type="Proteomes" id="UP000663852">
    <property type="component" value="Unassembled WGS sequence"/>
</dbReference>